<keyword evidence="2" id="KW-1185">Reference proteome</keyword>
<dbReference type="Proteomes" id="UP001164539">
    <property type="component" value="Chromosome 7"/>
</dbReference>
<gene>
    <name evidence="1" type="ORF">OWV82_013413</name>
</gene>
<dbReference type="EMBL" id="CM051400">
    <property type="protein sequence ID" value="KAJ4715010.1"/>
    <property type="molecule type" value="Genomic_DNA"/>
</dbReference>
<organism evidence="1 2">
    <name type="scientific">Melia azedarach</name>
    <name type="common">Chinaberry tree</name>
    <dbReference type="NCBI Taxonomy" id="155640"/>
    <lineage>
        <taxon>Eukaryota</taxon>
        <taxon>Viridiplantae</taxon>
        <taxon>Streptophyta</taxon>
        <taxon>Embryophyta</taxon>
        <taxon>Tracheophyta</taxon>
        <taxon>Spermatophyta</taxon>
        <taxon>Magnoliopsida</taxon>
        <taxon>eudicotyledons</taxon>
        <taxon>Gunneridae</taxon>
        <taxon>Pentapetalae</taxon>
        <taxon>rosids</taxon>
        <taxon>malvids</taxon>
        <taxon>Sapindales</taxon>
        <taxon>Meliaceae</taxon>
        <taxon>Melia</taxon>
    </lineage>
</organism>
<evidence type="ECO:0000313" key="1">
    <source>
        <dbReference type="EMBL" id="KAJ4715010.1"/>
    </source>
</evidence>
<evidence type="ECO:0000313" key="2">
    <source>
        <dbReference type="Proteomes" id="UP001164539"/>
    </source>
</evidence>
<accession>A0ACC1XUR8</accession>
<reference evidence="1 2" key="1">
    <citation type="journal article" date="2023" name="Science">
        <title>Complex scaffold remodeling in plant triterpene biosynthesis.</title>
        <authorList>
            <person name="De La Pena R."/>
            <person name="Hodgson H."/>
            <person name="Liu J.C."/>
            <person name="Stephenson M.J."/>
            <person name="Martin A.C."/>
            <person name="Owen C."/>
            <person name="Harkess A."/>
            <person name="Leebens-Mack J."/>
            <person name="Jimenez L.E."/>
            <person name="Osbourn A."/>
            <person name="Sattely E.S."/>
        </authorList>
    </citation>
    <scope>NUCLEOTIDE SEQUENCE [LARGE SCALE GENOMIC DNA]</scope>
    <source>
        <strain evidence="2">cv. JPN11</strain>
        <tissue evidence="1">Leaf</tissue>
    </source>
</reference>
<protein>
    <submittedName>
        <fullName evidence="1">PLATZ transcription factor family protein</fullName>
    </submittedName>
</protein>
<name>A0ACC1XUR8_MELAZ</name>
<comment type="caution">
    <text evidence="1">The sequence shown here is derived from an EMBL/GenBank/DDBJ whole genome shotgun (WGS) entry which is preliminary data.</text>
</comment>
<sequence>MDLPWVESLIQAKFYVTCQCGWKDSTYYCIQYLDLPFCEVCKTNKHSGHNVLQVCLSSEAEEESKETEKESQSEL</sequence>
<proteinExistence type="predicted"/>